<dbReference type="Gene3D" id="3.30.420.10">
    <property type="entry name" value="Ribonuclease H-like superfamily/Ribonuclease H"/>
    <property type="match status" value="1"/>
</dbReference>
<feature type="compositionally biased region" description="Polar residues" evidence="1">
    <location>
        <begin position="555"/>
        <end position="567"/>
    </location>
</feature>
<dbReference type="GO" id="GO:1990923">
    <property type="term" value="C:PET complex"/>
    <property type="evidence" value="ECO:0007669"/>
    <property type="project" value="TreeGrafter"/>
</dbReference>
<feature type="domain" description="3'-5' exonuclease" evidence="2">
    <location>
        <begin position="287"/>
        <end position="356"/>
    </location>
</feature>
<evidence type="ECO:0000256" key="1">
    <source>
        <dbReference type="SAM" id="MobiDB-lite"/>
    </source>
</evidence>
<evidence type="ECO:0000313" key="3">
    <source>
        <dbReference type="EMBL" id="KAK7810249.1"/>
    </source>
</evidence>
<dbReference type="InterPro" id="IPR052144">
    <property type="entry name" value="piRNA_biogenesis_EXD1"/>
</dbReference>
<dbReference type="Pfam" id="PF01612">
    <property type="entry name" value="DNA_pol_A_exo1"/>
    <property type="match status" value="1"/>
</dbReference>
<accession>A0AAW0I7K8</accession>
<protein>
    <recommendedName>
        <fullName evidence="2">3'-5' exonuclease domain-containing protein</fullName>
    </recommendedName>
</protein>
<dbReference type="AlphaFoldDB" id="A0AAW0I7K8"/>
<dbReference type="InterPro" id="IPR012337">
    <property type="entry name" value="RNaseH-like_sf"/>
</dbReference>
<dbReference type="PANTHER" id="PTHR46628">
    <property type="entry name" value="PIRNA BIOGENESIS PROTEIN EXD1"/>
    <property type="match status" value="1"/>
</dbReference>
<evidence type="ECO:0000313" key="4">
    <source>
        <dbReference type="Proteomes" id="UP001488838"/>
    </source>
</evidence>
<feature type="non-terminal residue" evidence="3">
    <location>
        <position position="1"/>
    </location>
</feature>
<evidence type="ECO:0000259" key="2">
    <source>
        <dbReference type="Pfam" id="PF01612"/>
    </source>
</evidence>
<dbReference type="GO" id="GO:0034587">
    <property type="term" value="P:piRNA processing"/>
    <property type="evidence" value="ECO:0007669"/>
    <property type="project" value="TreeGrafter"/>
</dbReference>
<dbReference type="Proteomes" id="UP001488838">
    <property type="component" value="Unassembled WGS sequence"/>
</dbReference>
<dbReference type="PANTHER" id="PTHR46628:SF1">
    <property type="entry name" value="PIRNA BIOGENESIS PROTEIN EXD1"/>
    <property type="match status" value="1"/>
</dbReference>
<feature type="compositionally biased region" description="Basic and acidic residues" evidence="1">
    <location>
        <begin position="525"/>
        <end position="552"/>
    </location>
</feature>
<comment type="caution">
    <text evidence="3">The sequence shown here is derived from an EMBL/GenBank/DDBJ whole genome shotgun (WGS) entry which is preliminary data.</text>
</comment>
<name>A0AAW0I7K8_MYOGA</name>
<proteinExistence type="predicted"/>
<keyword evidence="4" id="KW-1185">Reference proteome</keyword>
<feature type="region of interest" description="Disordered" evidence="1">
    <location>
        <begin position="515"/>
        <end position="567"/>
    </location>
</feature>
<dbReference type="SUPFAM" id="SSF53098">
    <property type="entry name" value="Ribonuclease H-like"/>
    <property type="match status" value="1"/>
</dbReference>
<dbReference type="InterPro" id="IPR036397">
    <property type="entry name" value="RNaseH_sf"/>
</dbReference>
<dbReference type="InterPro" id="IPR002562">
    <property type="entry name" value="3'-5'_exonuclease_dom"/>
</dbReference>
<gene>
    <name evidence="3" type="ORF">U0070_010413</name>
</gene>
<dbReference type="EMBL" id="JBBHLL010000201">
    <property type="protein sequence ID" value="KAK7810249.1"/>
    <property type="molecule type" value="Genomic_DNA"/>
</dbReference>
<feature type="region of interest" description="Disordered" evidence="1">
    <location>
        <begin position="215"/>
        <end position="237"/>
    </location>
</feature>
<feature type="compositionally biased region" description="Polar residues" evidence="1">
    <location>
        <begin position="218"/>
        <end position="228"/>
    </location>
</feature>
<sequence>GPPADWLRLSCAPAPGRWRALEAGWGRPPISCVFPVLPPPAAGGRWKPSEVAHRLAASFWRSRPRPLEGAGSRLGPQADWLLWKAAGHSPSCNGSRVCAVSGWRCERFKQFVSRLCQDNSSPSSIRGAHHLTEIKSMDPSSDYHFLNHILWRRVKLTLISGIFEGVLQHVDPNKIVVLKHVKNVQTGRNVPGVKMFFGHEILNVELVDEAEQGASGEKASSISMNAEKTGTEKTKDEDLTVCEPASPLPEAPASSLLSDLKYCPSEEEEVTYTVVDQFQQKFGAAVATNSRVYLFDIFLLGSRAFNNGLQMILEDKRILKVIHDCRSLSDCLSHQYGVMLNNVFDTQVADVLQFSMETGGFLPNCISTLQENLLRHLKVAPKYLSFLEERQRCIQMMSDLTTLVDGYLNTYREGSADRLAGTEPACMELPEELLQLKDFQKQRREAAAKEYRVNAQGLLIRTGLHPKKPGGRPPGKEDQIKGFLFCKASDIDKAPRFLCHGSDKDENFLDKECKQTTAKSHNLPPRKEAKASEESENKPKSRESAGPEDPRTQRTHSLTPTHESQAHFSLKEEIEQLLMVKNKEAVRSPNEDTLVTPSLPQETWVAPSDTFHLSGKAVMSTLPPCPALEKTDPWISPSPNLF</sequence>
<dbReference type="GO" id="GO:0008408">
    <property type="term" value="F:3'-5' exonuclease activity"/>
    <property type="evidence" value="ECO:0007669"/>
    <property type="project" value="InterPro"/>
</dbReference>
<reference evidence="3 4" key="1">
    <citation type="journal article" date="2023" name="bioRxiv">
        <title>Conserved and derived expression patterns and positive selection on dental genes reveal complex evolutionary context of ever-growing rodent molars.</title>
        <authorList>
            <person name="Calamari Z.T."/>
            <person name="Song A."/>
            <person name="Cohen E."/>
            <person name="Akter M."/>
            <person name="Roy R.D."/>
            <person name="Hallikas O."/>
            <person name="Christensen M.M."/>
            <person name="Li P."/>
            <person name="Marangoni P."/>
            <person name="Jernvall J."/>
            <person name="Klein O.D."/>
        </authorList>
    </citation>
    <scope>NUCLEOTIDE SEQUENCE [LARGE SCALE GENOMIC DNA]</scope>
    <source>
        <strain evidence="3">V071</strain>
    </source>
</reference>
<organism evidence="3 4">
    <name type="scientific">Myodes glareolus</name>
    <name type="common">Bank vole</name>
    <name type="synonym">Clethrionomys glareolus</name>
    <dbReference type="NCBI Taxonomy" id="447135"/>
    <lineage>
        <taxon>Eukaryota</taxon>
        <taxon>Metazoa</taxon>
        <taxon>Chordata</taxon>
        <taxon>Craniata</taxon>
        <taxon>Vertebrata</taxon>
        <taxon>Euteleostomi</taxon>
        <taxon>Mammalia</taxon>
        <taxon>Eutheria</taxon>
        <taxon>Euarchontoglires</taxon>
        <taxon>Glires</taxon>
        <taxon>Rodentia</taxon>
        <taxon>Myomorpha</taxon>
        <taxon>Muroidea</taxon>
        <taxon>Cricetidae</taxon>
        <taxon>Arvicolinae</taxon>
        <taxon>Myodes</taxon>
    </lineage>
</organism>
<dbReference type="GO" id="GO:0003676">
    <property type="term" value="F:nucleic acid binding"/>
    <property type="evidence" value="ECO:0007669"/>
    <property type="project" value="InterPro"/>
</dbReference>